<dbReference type="GO" id="GO:0005765">
    <property type="term" value="C:lysosomal membrane"/>
    <property type="evidence" value="ECO:0007669"/>
    <property type="project" value="UniProtKB-SubCell"/>
</dbReference>
<dbReference type="STRING" id="188477.A0A3S1BND4"/>
<evidence type="ECO:0000256" key="1">
    <source>
        <dbReference type="ARBA" id="ARBA00004127"/>
    </source>
</evidence>
<feature type="transmembrane region" description="Helical" evidence="8">
    <location>
        <begin position="240"/>
        <end position="259"/>
    </location>
</feature>
<evidence type="ECO:0000256" key="6">
    <source>
        <dbReference type="ARBA" id="ARBA00023228"/>
    </source>
</evidence>
<evidence type="ECO:0000256" key="2">
    <source>
        <dbReference type="ARBA" id="ARBA00004656"/>
    </source>
</evidence>
<keyword evidence="10" id="KW-1185">Reference proteome</keyword>
<dbReference type="PANTHER" id="PTHR15146:SF3">
    <property type="entry name" value="THH1_TOM1_TOM3 DOMAIN-CONTAINING PROTEIN"/>
    <property type="match status" value="1"/>
</dbReference>
<feature type="transmembrane region" description="Helical" evidence="8">
    <location>
        <begin position="336"/>
        <end position="360"/>
    </location>
</feature>
<evidence type="ECO:0000256" key="7">
    <source>
        <dbReference type="SAM" id="MobiDB-lite"/>
    </source>
</evidence>
<keyword evidence="6" id="KW-0458">Lysosome</keyword>
<dbReference type="PANTHER" id="PTHR15146">
    <property type="entry name" value="INTEGRAL MEMBRANE PROTEIN GPR137"/>
    <property type="match status" value="1"/>
</dbReference>
<evidence type="ECO:0000313" key="10">
    <source>
        <dbReference type="Proteomes" id="UP000271974"/>
    </source>
</evidence>
<comment type="caution">
    <text evidence="9">The sequence shown here is derived from an EMBL/GenBank/DDBJ whole genome shotgun (WGS) entry which is preliminary data.</text>
</comment>
<evidence type="ECO:0000256" key="5">
    <source>
        <dbReference type="ARBA" id="ARBA00023136"/>
    </source>
</evidence>
<dbReference type="GO" id="GO:1904263">
    <property type="term" value="P:positive regulation of TORC1 signaling"/>
    <property type="evidence" value="ECO:0007669"/>
    <property type="project" value="TreeGrafter"/>
</dbReference>
<reference evidence="9 10" key="1">
    <citation type="submission" date="2019-01" db="EMBL/GenBank/DDBJ databases">
        <title>A draft genome assembly of the solar-powered sea slug Elysia chlorotica.</title>
        <authorList>
            <person name="Cai H."/>
            <person name="Li Q."/>
            <person name="Fang X."/>
            <person name="Li J."/>
            <person name="Curtis N.E."/>
            <person name="Altenburger A."/>
            <person name="Shibata T."/>
            <person name="Feng M."/>
            <person name="Maeda T."/>
            <person name="Schwartz J.A."/>
            <person name="Shigenobu S."/>
            <person name="Lundholm N."/>
            <person name="Nishiyama T."/>
            <person name="Yang H."/>
            <person name="Hasebe M."/>
            <person name="Li S."/>
            <person name="Pierce S.K."/>
            <person name="Wang J."/>
        </authorList>
    </citation>
    <scope>NUCLEOTIDE SEQUENCE [LARGE SCALE GENOMIC DNA]</scope>
    <source>
        <strain evidence="9">EC2010</strain>
        <tissue evidence="9">Whole organism of an adult</tissue>
    </source>
</reference>
<dbReference type="GO" id="GO:0012505">
    <property type="term" value="C:endomembrane system"/>
    <property type="evidence" value="ECO:0007669"/>
    <property type="project" value="UniProtKB-SubCell"/>
</dbReference>
<organism evidence="9 10">
    <name type="scientific">Elysia chlorotica</name>
    <name type="common">Eastern emerald elysia</name>
    <name type="synonym">Sea slug</name>
    <dbReference type="NCBI Taxonomy" id="188477"/>
    <lineage>
        <taxon>Eukaryota</taxon>
        <taxon>Metazoa</taxon>
        <taxon>Spiralia</taxon>
        <taxon>Lophotrochozoa</taxon>
        <taxon>Mollusca</taxon>
        <taxon>Gastropoda</taxon>
        <taxon>Heterobranchia</taxon>
        <taxon>Euthyneura</taxon>
        <taxon>Panpulmonata</taxon>
        <taxon>Sacoglossa</taxon>
        <taxon>Placobranchoidea</taxon>
        <taxon>Plakobranchidae</taxon>
        <taxon>Elysia</taxon>
    </lineage>
</organism>
<protein>
    <submittedName>
        <fullName evidence="9">Uncharacterized protein</fullName>
    </submittedName>
</protein>
<dbReference type="CDD" id="cd21464">
    <property type="entry name" value="7tm_GPR137"/>
    <property type="match status" value="1"/>
</dbReference>
<dbReference type="AlphaFoldDB" id="A0A3S1BND4"/>
<evidence type="ECO:0000313" key="9">
    <source>
        <dbReference type="EMBL" id="RUS87659.1"/>
    </source>
</evidence>
<keyword evidence="5 8" id="KW-0472">Membrane</keyword>
<dbReference type="InterPro" id="IPR029723">
    <property type="entry name" value="GPR137"/>
</dbReference>
<dbReference type="OrthoDB" id="192544at2759"/>
<evidence type="ECO:0000256" key="4">
    <source>
        <dbReference type="ARBA" id="ARBA00022989"/>
    </source>
</evidence>
<keyword evidence="4 8" id="KW-1133">Transmembrane helix</keyword>
<name>A0A3S1BND4_ELYCH</name>
<dbReference type="Proteomes" id="UP000271974">
    <property type="component" value="Unassembled WGS sequence"/>
</dbReference>
<dbReference type="EMBL" id="RQTK01000104">
    <property type="protein sequence ID" value="RUS87659.1"/>
    <property type="molecule type" value="Genomic_DNA"/>
</dbReference>
<feature type="transmembrane region" description="Helical" evidence="8">
    <location>
        <begin position="280"/>
        <end position="301"/>
    </location>
</feature>
<feature type="transmembrane region" description="Helical" evidence="8">
    <location>
        <begin position="201"/>
        <end position="220"/>
    </location>
</feature>
<feature type="transmembrane region" description="Helical" evidence="8">
    <location>
        <begin position="156"/>
        <end position="180"/>
    </location>
</feature>
<feature type="region of interest" description="Disordered" evidence="7">
    <location>
        <begin position="455"/>
        <end position="493"/>
    </location>
</feature>
<sequence length="493" mass="56309">MNQNISFSDNRTIIENTTLIGIKSNKYPDASISSRYITMEQFINTSSTIVTALTTSQQTVETTSHKMPSTTTMPIIRPALPSTVELSLTIFYFVMFSLLFILVYVQLWMIWYYRHKRLSHQTLFLFMCLVWAGLRTSLFSFYFYDCDKANSLSVFFYWLLYSFPVCLQFSMLCLLLHFFAQIVLKARTKYEAGQYKIPLRVFLSMSVVAFITLNLVFAWLTCSNDVQYRSSSLKLVTIRVILTETMFLLYGCVLSFCIYRMAKMASSHRVLEAKGTTLCQAMVTCIITTLLFLSRAVYNIITICPLTNKTTPSFGYDWINVTDQADALVGDLQHGLAYVSFGIVLFLWEVLPISMVVIFFRVRRLGTGLVPNDFSQQQHGRRVFFFDNPRRYDSEDDLSYHSGANHYPEIGARHSVNAEISRSWTPRVTPHGTPSQSLLWGVINQQDIAATNSQTVSTSATGVATDSKREGYGSFDSDPQKVQSNNNTRYDIY</sequence>
<feature type="transmembrane region" description="Helical" evidence="8">
    <location>
        <begin position="123"/>
        <end position="144"/>
    </location>
</feature>
<proteinExistence type="predicted"/>
<feature type="compositionally biased region" description="Polar residues" evidence="7">
    <location>
        <begin position="455"/>
        <end position="464"/>
    </location>
</feature>
<evidence type="ECO:0000256" key="3">
    <source>
        <dbReference type="ARBA" id="ARBA00022692"/>
    </source>
</evidence>
<comment type="subcellular location">
    <subcellularLocation>
        <location evidence="1">Endomembrane system</location>
        <topology evidence="1">Multi-pass membrane protein</topology>
    </subcellularLocation>
    <subcellularLocation>
        <location evidence="2">Lysosome membrane</location>
    </subcellularLocation>
</comment>
<accession>A0A3S1BND4</accession>
<feature type="compositionally biased region" description="Polar residues" evidence="7">
    <location>
        <begin position="480"/>
        <end position="493"/>
    </location>
</feature>
<gene>
    <name evidence="9" type="ORF">EGW08_004582</name>
</gene>
<feature type="transmembrane region" description="Helical" evidence="8">
    <location>
        <begin position="90"/>
        <end position="111"/>
    </location>
</feature>
<evidence type="ECO:0000256" key="8">
    <source>
        <dbReference type="SAM" id="Phobius"/>
    </source>
</evidence>
<keyword evidence="3 8" id="KW-0812">Transmembrane</keyword>